<dbReference type="InterPro" id="IPR030664">
    <property type="entry name" value="SdhA/FrdA/AprA"/>
</dbReference>
<dbReference type="AlphaFoldDB" id="A0A377B1I8"/>
<keyword evidence="1" id="KW-0285">Flavoprotein</keyword>
<feature type="domain" description="FAD-dependent oxidoreductase 2 FAD-binding" evidence="3">
    <location>
        <begin position="6"/>
        <end position="35"/>
    </location>
</feature>
<dbReference type="SUPFAM" id="SSF51905">
    <property type="entry name" value="FAD/NAD(P)-binding domain"/>
    <property type="match status" value="1"/>
</dbReference>
<dbReference type="GO" id="GO:0009055">
    <property type="term" value="F:electron transfer activity"/>
    <property type="evidence" value="ECO:0007669"/>
    <property type="project" value="TreeGrafter"/>
</dbReference>
<evidence type="ECO:0000313" key="4">
    <source>
        <dbReference type="EMBL" id="STL43745.1"/>
    </source>
</evidence>
<dbReference type="GO" id="GO:0050660">
    <property type="term" value="F:flavin adenine dinucleotide binding"/>
    <property type="evidence" value="ECO:0007669"/>
    <property type="project" value="TreeGrafter"/>
</dbReference>
<sequence length="99" mass="10502">MNEKGEDVVVPGLFAVGEIACVSVHGANRLGGNSLLDLVVFGRAAGLHLQESIAEQGALRDASESDVEASLDRLNRWNNNRNGEDPVAIRKGAARMYAA</sequence>
<organism evidence="4 5">
    <name type="scientific">Escherichia coli</name>
    <dbReference type="NCBI Taxonomy" id="562"/>
    <lineage>
        <taxon>Bacteria</taxon>
        <taxon>Pseudomonadati</taxon>
        <taxon>Pseudomonadota</taxon>
        <taxon>Gammaproteobacteria</taxon>
        <taxon>Enterobacterales</taxon>
        <taxon>Enterobacteriaceae</taxon>
        <taxon>Escherichia</taxon>
    </lineage>
</organism>
<evidence type="ECO:0000256" key="1">
    <source>
        <dbReference type="ARBA" id="ARBA00022630"/>
    </source>
</evidence>
<dbReference type="GO" id="GO:0009061">
    <property type="term" value="P:anaerobic respiration"/>
    <property type="evidence" value="ECO:0007669"/>
    <property type="project" value="TreeGrafter"/>
</dbReference>
<dbReference type="Gene3D" id="3.50.50.60">
    <property type="entry name" value="FAD/NAD(P)-binding domain"/>
    <property type="match status" value="1"/>
</dbReference>
<evidence type="ECO:0000256" key="2">
    <source>
        <dbReference type="ARBA" id="ARBA00023002"/>
    </source>
</evidence>
<keyword evidence="2" id="KW-0560">Oxidoreductase</keyword>
<gene>
    <name evidence="4" type="primary">sdhA_4</name>
    <name evidence="4" type="ORF">NCTC9962_03106</name>
</gene>
<dbReference type="Proteomes" id="UP000254052">
    <property type="component" value="Unassembled WGS sequence"/>
</dbReference>
<dbReference type="GO" id="GO:0005886">
    <property type="term" value="C:plasma membrane"/>
    <property type="evidence" value="ECO:0007669"/>
    <property type="project" value="TreeGrafter"/>
</dbReference>
<dbReference type="EMBL" id="UGED01000007">
    <property type="protein sequence ID" value="STL43745.1"/>
    <property type="molecule type" value="Genomic_DNA"/>
</dbReference>
<dbReference type="PANTHER" id="PTHR11632">
    <property type="entry name" value="SUCCINATE DEHYDROGENASE 2 FLAVOPROTEIN SUBUNIT"/>
    <property type="match status" value="1"/>
</dbReference>
<dbReference type="Pfam" id="PF00890">
    <property type="entry name" value="FAD_binding_2"/>
    <property type="match status" value="1"/>
</dbReference>
<proteinExistence type="predicted"/>
<name>A0A377B1I8_ECOLX</name>
<dbReference type="PANTHER" id="PTHR11632:SF51">
    <property type="entry name" value="SUCCINATE DEHYDROGENASE [UBIQUINONE] FLAVOPROTEIN SUBUNIT, MITOCHONDRIAL"/>
    <property type="match status" value="1"/>
</dbReference>
<reference evidence="4 5" key="1">
    <citation type="submission" date="2018-06" db="EMBL/GenBank/DDBJ databases">
        <authorList>
            <consortium name="Pathogen Informatics"/>
            <person name="Doyle S."/>
        </authorList>
    </citation>
    <scope>NUCLEOTIDE SEQUENCE [LARGE SCALE GENOMIC DNA]</scope>
    <source>
        <strain evidence="4 5">NCTC9962</strain>
    </source>
</reference>
<protein>
    <submittedName>
        <fullName evidence="4">Succinate dehydrogenase flavoprotein subunit</fullName>
    </submittedName>
</protein>
<accession>A0A377B1I8</accession>
<dbReference type="InterPro" id="IPR003953">
    <property type="entry name" value="FAD-dep_OxRdtase_2_FAD-bd"/>
</dbReference>
<dbReference type="InterPro" id="IPR036188">
    <property type="entry name" value="FAD/NAD-bd_sf"/>
</dbReference>
<dbReference type="GO" id="GO:0000104">
    <property type="term" value="F:succinate dehydrogenase activity"/>
    <property type="evidence" value="ECO:0007669"/>
    <property type="project" value="TreeGrafter"/>
</dbReference>
<evidence type="ECO:0000313" key="5">
    <source>
        <dbReference type="Proteomes" id="UP000254052"/>
    </source>
</evidence>
<evidence type="ECO:0000259" key="3">
    <source>
        <dbReference type="Pfam" id="PF00890"/>
    </source>
</evidence>